<evidence type="ECO:0000313" key="4">
    <source>
        <dbReference type="Proteomes" id="UP000243494"/>
    </source>
</evidence>
<dbReference type="InterPro" id="IPR036390">
    <property type="entry name" value="WH_DNA-bd_sf"/>
</dbReference>
<keyword evidence="4" id="KW-1185">Reference proteome</keyword>
<dbReference type="OrthoDB" id="1938780at2"/>
<feature type="domain" description="Initiator Rep protein WH1" evidence="2">
    <location>
        <begin position="8"/>
        <end position="154"/>
    </location>
</feature>
<dbReference type="Gene3D" id="1.10.10.10">
    <property type="entry name" value="Winged helix-like DNA-binding domain superfamily/Winged helix DNA-binding domain"/>
    <property type="match status" value="2"/>
</dbReference>
<accession>A0A371IPM1</accession>
<proteinExistence type="inferred from homology"/>
<comment type="similarity">
    <text evidence="1">Belongs to the initiator RepB protein family.</text>
</comment>
<dbReference type="InterPro" id="IPR000525">
    <property type="entry name" value="Initiator_Rep_WH1"/>
</dbReference>
<reference evidence="3 4" key="1">
    <citation type="journal article" date="2017" name="Genome Announc.">
        <title>Draft Genome Sequence of Romboutsia maritimum sp. nov. Strain CCRI-22766(T), Isolated from Coastal Estuarine Mud.</title>
        <authorList>
            <person name="Maheux A.F."/>
            <person name="Boudreau D.K."/>
            <person name="Berube E."/>
            <person name="Boissinot M."/>
            <person name="Raymond F."/>
            <person name="Brodeur S."/>
            <person name="Corbeil J."/>
            <person name="Brightwell G."/>
            <person name="Broda D."/>
            <person name="Omar R.F."/>
            <person name="Bergeron M.G."/>
        </authorList>
    </citation>
    <scope>NUCLEOTIDE SEQUENCE [LARGE SCALE GENOMIC DNA]</scope>
    <source>
        <strain evidence="3 4">CCRI-22766</strain>
    </source>
</reference>
<sequence length="376" mass="44647">MDEKQEILMKHNDLVKSRYNITLNENRMFIYILYKLQRESKGVLSCEITREELSRFIKGRTDSSIKGIKNMLTTLRKKEINIKTILDDGSYVWSSYGFINGWDYFSKTDTFRIEASERIYVLLHDYLKEGYTPVNLNIWLTLKNSYAQRFYELLRLWSSSKESINYKVSELRELLILENKYPKYSELRKRVLIPAIDELNSTGYFEISYEENKKGRNIESIDFIVKDLDKRKYFSKDEVIKEIPSATLEEVAITYDNVVCYAKEEGLFKANYSIEGEKVSDTKASDYELFVPDETLFTKGTLRSFKKDFRGIDFKNKYMEKAFDDAVMVTLDRDDVENIKATSYKFFKCTLDNKIVEYRIEEKDDIAHKRNIELFW</sequence>
<evidence type="ECO:0000313" key="3">
    <source>
        <dbReference type="EMBL" id="RDY22413.1"/>
    </source>
</evidence>
<dbReference type="Pfam" id="PF21205">
    <property type="entry name" value="Rep3_C"/>
    <property type="match status" value="1"/>
</dbReference>
<dbReference type="GO" id="GO:0006270">
    <property type="term" value="P:DNA replication initiation"/>
    <property type="evidence" value="ECO:0007669"/>
    <property type="project" value="InterPro"/>
</dbReference>
<comment type="caution">
    <text evidence="3">The sequence shown here is derived from an EMBL/GenBank/DDBJ whole genome shotgun (WGS) entry which is preliminary data.</text>
</comment>
<dbReference type="Proteomes" id="UP000243494">
    <property type="component" value="Unassembled WGS sequence"/>
</dbReference>
<organism evidence="3 4">
    <name type="scientific">Romboutsia maritimum</name>
    <dbReference type="NCBI Taxonomy" id="2020948"/>
    <lineage>
        <taxon>Bacteria</taxon>
        <taxon>Bacillati</taxon>
        <taxon>Bacillota</taxon>
        <taxon>Clostridia</taxon>
        <taxon>Peptostreptococcales</taxon>
        <taxon>Peptostreptococcaceae</taxon>
        <taxon>Romboutsia</taxon>
    </lineage>
</organism>
<dbReference type="GO" id="GO:0003887">
    <property type="term" value="F:DNA-directed DNA polymerase activity"/>
    <property type="evidence" value="ECO:0007669"/>
    <property type="project" value="InterPro"/>
</dbReference>
<evidence type="ECO:0000259" key="2">
    <source>
        <dbReference type="Pfam" id="PF01051"/>
    </source>
</evidence>
<gene>
    <name evidence="3" type="ORF">CHF27_013575</name>
</gene>
<dbReference type="InterPro" id="IPR036388">
    <property type="entry name" value="WH-like_DNA-bd_sf"/>
</dbReference>
<dbReference type="Pfam" id="PF01051">
    <property type="entry name" value="Rep3_N"/>
    <property type="match status" value="1"/>
</dbReference>
<evidence type="ECO:0000256" key="1">
    <source>
        <dbReference type="ARBA" id="ARBA00038283"/>
    </source>
</evidence>
<dbReference type="SUPFAM" id="SSF46785">
    <property type="entry name" value="Winged helix' DNA-binding domain"/>
    <property type="match status" value="2"/>
</dbReference>
<dbReference type="EMBL" id="NOJZ02000067">
    <property type="protein sequence ID" value="RDY22413.1"/>
    <property type="molecule type" value="Genomic_DNA"/>
</dbReference>
<dbReference type="RefSeq" id="WP_095405553.1">
    <property type="nucleotide sequence ID" value="NZ_NOJZ02000067.1"/>
</dbReference>
<name>A0A371IPM1_9FIRM</name>
<protein>
    <submittedName>
        <fullName evidence="3">Replication initiation protein</fullName>
    </submittedName>
</protein>
<dbReference type="AlphaFoldDB" id="A0A371IPM1"/>